<proteinExistence type="inferred from homology"/>
<dbReference type="KEGG" id="tbc:A0O31_00343"/>
<dbReference type="CDD" id="cd00773">
    <property type="entry name" value="HisRS-like_core"/>
    <property type="match status" value="1"/>
</dbReference>
<dbReference type="AlphaFoldDB" id="A0A1J0LSY0"/>
<gene>
    <name evidence="5 8" type="primary">hisS</name>
    <name evidence="8" type="ORF">A0O31_00343</name>
    <name evidence="9" type="ORF">TbrSNM41_08220</name>
</gene>
<comment type="catalytic activity">
    <reaction evidence="4 5">
        <text>tRNA(His) + L-histidine + ATP = L-histidyl-tRNA(His) + AMP + diphosphate + H(+)</text>
        <dbReference type="Rhea" id="RHEA:17313"/>
        <dbReference type="Rhea" id="RHEA-COMP:9665"/>
        <dbReference type="Rhea" id="RHEA-COMP:9689"/>
        <dbReference type="ChEBI" id="CHEBI:15378"/>
        <dbReference type="ChEBI" id="CHEBI:30616"/>
        <dbReference type="ChEBI" id="CHEBI:33019"/>
        <dbReference type="ChEBI" id="CHEBI:57595"/>
        <dbReference type="ChEBI" id="CHEBI:78442"/>
        <dbReference type="ChEBI" id="CHEBI:78527"/>
        <dbReference type="ChEBI" id="CHEBI:456215"/>
        <dbReference type="EC" id="6.1.1.21"/>
    </reaction>
</comment>
<dbReference type="Gene3D" id="3.30.930.10">
    <property type="entry name" value="Bira Bifunctional Protein, Domain 2"/>
    <property type="match status" value="1"/>
</dbReference>
<keyword evidence="2 5" id="KW-0547">Nucleotide-binding</keyword>
<reference evidence="8" key="2">
    <citation type="journal article" date="2017" name="Stand. Genomic Sci.">
        <title>Complete genome sequence of Thermus brockianus GE-1 reveals key enzymes of xylan/xylose metabolism.</title>
        <authorList>
            <person name="Schaefers C."/>
            <person name="Blank S."/>
            <person name="Wiebusch S."/>
            <person name="Elleuche S."/>
            <person name="Antranikian G."/>
        </authorList>
    </citation>
    <scope>NUCLEOTIDE SEQUENCE</scope>
    <source>
        <strain evidence="8">GE-1</strain>
    </source>
</reference>
<dbReference type="PANTHER" id="PTHR43707:SF1">
    <property type="entry name" value="HISTIDINE--TRNA LIGASE, MITOCHONDRIAL-RELATED"/>
    <property type="match status" value="1"/>
</dbReference>
<dbReference type="STRING" id="56956.A0O31_00343"/>
<dbReference type="EC" id="6.1.1.21" evidence="5"/>
<feature type="binding site" evidence="6">
    <location>
        <begin position="260"/>
        <end position="261"/>
    </location>
    <ligand>
        <name>L-histidine</name>
        <dbReference type="ChEBI" id="CHEBI:57595"/>
    </ligand>
</feature>
<dbReference type="Proteomes" id="UP000182993">
    <property type="component" value="Chromosome"/>
</dbReference>
<dbReference type="InterPro" id="IPR045864">
    <property type="entry name" value="aa-tRNA-synth_II/BPL/LPL"/>
</dbReference>
<dbReference type="RefSeq" id="WP_071676401.1">
    <property type="nucleotide sequence ID" value="NZ_AP025593.1"/>
</dbReference>
<accession>A0A1J0LSY0</accession>
<evidence type="ECO:0000256" key="5">
    <source>
        <dbReference type="HAMAP-Rule" id="MF_00127"/>
    </source>
</evidence>
<evidence type="ECO:0000259" key="7">
    <source>
        <dbReference type="PROSITE" id="PS50862"/>
    </source>
</evidence>
<dbReference type="InterPro" id="IPR006195">
    <property type="entry name" value="aa-tRNA-synth_II"/>
</dbReference>
<evidence type="ECO:0000313" key="9">
    <source>
        <dbReference type="EMBL" id="BDG16088.1"/>
    </source>
</evidence>
<evidence type="ECO:0000256" key="1">
    <source>
        <dbReference type="ARBA" id="ARBA00008226"/>
    </source>
</evidence>
<dbReference type="NCBIfam" id="TIGR00442">
    <property type="entry name" value="hisS"/>
    <property type="match status" value="1"/>
</dbReference>
<dbReference type="GO" id="GO:0006427">
    <property type="term" value="P:histidyl-tRNA aminoacylation"/>
    <property type="evidence" value="ECO:0007669"/>
    <property type="project" value="UniProtKB-UniRule"/>
</dbReference>
<dbReference type="PANTHER" id="PTHR43707">
    <property type="entry name" value="HISTIDYL-TRNA SYNTHETASE"/>
    <property type="match status" value="1"/>
</dbReference>
<organism evidence="8 10">
    <name type="scientific">Thermus brockianus</name>
    <dbReference type="NCBI Taxonomy" id="56956"/>
    <lineage>
        <taxon>Bacteria</taxon>
        <taxon>Thermotogati</taxon>
        <taxon>Deinococcota</taxon>
        <taxon>Deinococci</taxon>
        <taxon>Thermales</taxon>
        <taxon>Thermaceae</taxon>
        <taxon>Thermus</taxon>
    </lineage>
</organism>
<dbReference type="PROSITE" id="PS50862">
    <property type="entry name" value="AA_TRNA_LIGASE_II"/>
    <property type="match status" value="1"/>
</dbReference>
<dbReference type="InterPro" id="IPR004154">
    <property type="entry name" value="Anticodon-bd"/>
</dbReference>
<keyword evidence="5" id="KW-0963">Cytoplasm</keyword>
<feature type="binding site" evidence="6">
    <location>
        <position position="127"/>
    </location>
    <ligand>
        <name>L-histidine</name>
        <dbReference type="ChEBI" id="CHEBI:57595"/>
    </ligand>
</feature>
<comment type="subcellular location">
    <subcellularLocation>
        <location evidence="5">Cytoplasm</location>
    </subcellularLocation>
</comment>
<keyword evidence="5" id="KW-0067">ATP-binding</keyword>
<evidence type="ECO:0000256" key="2">
    <source>
        <dbReference type="ARBA" id="ARBA00022741"/>
    </source>
</evidence>
<dbReference type="EMBL" id="CP016312">
    <property type="protein sequence ID" value="APD08559.1"/>
    <property type="molecule type" value="Genomic_DNA"/>
</dbReference>
<dbReference type="SUPFAM" id="SSF55681">
    <property type="entry name" value="Class II aaRS and biotin synthetases"/>
    <property type="match status" value="1"/>
</dbReference>
<evidence type="ECO:0000313" key="8">
    <source>
        <dbReference type="EMBL" id="APD08559.1"/>
    </source>
</evidence>
<dbReference type="EMBL" id="AP025593">
    <property type="protein sequence ID" value="BDG16088.1"/>
    <property type="molecule type" value="Genomic_DNA"/>
</dbReference>
<feature type="binding site" evidence="6">
    <location>
        <position position="109"/>
    </location>
    <ligand>
        <name>L-histidine</name>
        <dbReference type="ChEBI" id="CHEBI:57595"/>
    </ligand>
</feature>
<keyword evidence="5 9" id="KW-0436">Ligase</keyword>
<dbReference type="OrthoDB" id="9800814at2"/>
<dbReference type="Pfam" id="PF03129">
    <property type="entry name" value="HGTP_anticodon"/>
    <property type="match status" value="1"/>
</dbReference>
<dbReference type="GO" id="GO:0005737">
    <property type="term" value="C:cytoplasm"/>
    <property type="evidence" value="ECO:0007669"/>
    <property type="project" value="UniProtKB-SubCell"/>
</dbReference>
<feature type="domain" description="Aminoacyl-transfer RNA synthetases class-II family profile" evidence="7">
    <location>
        <begin position="1"/>
        <end position="321"/>
    </location>
</feature>
<keyword evidence="3 5" id="KW-0030">Aminoacyl-tRNA synthetase</keyword>
<evidence type="ECO:0000256" key="3">
    <source>
        <dbReference type="ARBA" id="ARBA00023146"/>
    </source>
</evidence>
<dbReference type="InterPro" id="IPR036621">
    <property type="entry name" value="Anticodon-bd_dom_sf"/>
</dbReference>
<protein>
    <recommendedName>
        <fullName evidence="5">Histidine--tRNA ligase</fullName>
        <ecNumber evidence="5">6.1.1.21</ecNumber>
    </recommendedName>
    <alternativeName>
        <fullName evidence="5">Histidyl-tRNA synthetase</fullName>
        <shortName evidence="5">HisRS</shortName>
    </alternativeName>
</protein>
<reference evidence="10" key="1">
    <citation type="submission" date="2016-06" db="EMBL/GenBank/DDBJ databases">
        <title>Whole genome sequencing of Thermus brockianus strain GE-1.</title>
        <authorList>
            <person name="Schaefers C."/>
            <person name="Blank S."/>
            <person name="Wiebusch S."/>
            <person name="Elleuche S."/>
            <person name="Antranikian G."/>
        </authorList>
    </citation>
    <scope>NUCLEOTIDE SEQUENCE [LARGE SCALE GENOMIC DNA]</scope>
    <source>
        <strain evidence="10">GE-1</strain>
    </source>
</reference>
<keyword evidence="11" id="KW-1185">Reference proteome</keyword>
<dbReference type="Proteomes" id="UP000831120">
    <property type="component" value="Chromosome"/>
</dbReference>
<dbReference type="GO" id="GO:0004821">
    <property type="term" value="F:histidine-tRNA ligase activity"/>
    <property type="evidence" value="ECO:0007669"/>
    <property type="project" value="UniProtKB-UniRule"/>
</dbReference>
<evidence type="ECO:0000256" key="6">
    <source>
        <dbReference type="PIRSR" id="PIRSR001549-1"/>
    </source>
</evidence>
<comment type="subunit">
    <text evidence="5">Homodimer.</text>
</comment>
<dbReference type="Gene3D" id="3.40.50.800">
    <property type="entry name" value="Anticodon-binding domain"/>
    <property type="match status" value="1"/>
</dbReference>
<feature type="binding site" evidence="6">
    <location>
        <begin position="78"/>
        <end position="80"/>
    </location>
    <ligand>
        <name>L-histidine</name>
        <dbReference type="ChEBI" id="CHEBI:57595"/>
    </ligand>
</feature>
<dbReference type="InterPro" id="IPR015807">
    <property type="entry name" value="His-tRNA-ligase"/>
</dbReference>
<dbReference type="GO" id="GO:0005524">
    <property type="term" value="F:ATP binding"/>
    <property type="evidence" value="ECO:0007669"/>
    <property type="project" value="UniProtKB-UniRule"/>
</dbReference>
<dbReference type="PIRSF" id="PIRSF001549">
    <property type="entry name" value="His-tRNA_synth"/>
    <property type="match status" value="1"/>
</dbReference>
<feature type="binding site" evidence="6">
    <location>
        <position position="123"/>
    </location>
    <ligand>
        <name>L-histidine</name>
        <dbReference type="ChEBI" id="CHEBI:57595"/>
    </ligand>
</feature>
<dbReference type="InterPro" id="IPR041715">
    <property type="entry name" value="HisRS-like_core"/>
</dbReference>
<evidence type="ECO:0000313" key="10">
    <source>
        <dbReference type="Proteomes" id="UP000182993"/>
    </source>
</evidence>
<comment type="similarity">
    <text evidence="1 5">Belongs to the class-II aminoacyl-tRNA synthetase family.</text>
</comment>
<keyword evidence="5" id="KW-0648">Protein biosynthesis</keyword>
<name>A0A1J0LSY0_THEBO</name>
<evidence type="ECO:0000256" key="4">
    <source>
        <dbReference type="ARBA" id="ARBA00047639"/>
    </source>
</evidence>
<reference evidence="9 11" key="3">
    <citation type="journal article" date="2022" name="Microbiol. Resour. Announc.">
        <title>Complete Genome Sequences of Thermus Strains Isolated from Senami Hot Spring in Japan.</title>
        <authorList>
            <person name="Miyazaki K."/>
        </authorList>
    </citation>
    <scope>NUCLEOTIDE SEQUENCE [LARGE SCALE GENOMIC DNA]</scope>
    <source>
        <strain evidence="9 11">SNM4-1</strain>
    </source>
</reference>
<dbReference type="InterPro" id="IPR004516">
    <property type="entry name" value="HisRS/HisZ"/>
</dbReference>
<dbReference type="Pfam" id="PF13393">
    <property type="entry name" value="tRNA-synt_His"/>
    <property type="match status" value="1"/>
</dbReference>
<dbReference type="HAMAP" id="MF_00127">
    <property type="entry name" value="His_tRNA_synth"/>
    <property type="match status" value="1"/>
</dbReference>
<sequence length="418" mass="46274">MAVRGTKDLFGKELRLHQHIVATARRVLEAAGAMELITPVFEETQVFEKGVGAATDIVRKEMFTFQDRGGRSLTLRPEGTAAMVRAYLEHGMKVWPQPVRLWMAGPMFRAERPQKGRYRQFHQVNYEALGSESPILDAEAIVLLYESLKELGLRRLSVKLSSVGDPEDRARYNAYLREVLAPYRDALSEDSKERLDLNPMRILDSKDEKDQALLRELKVRPMLDFLGEGALAHLKAVEGHLNRLGVPYALEPALVRGLDYYVRTAFEVHHEEIGAQSALGGGGRYDGLSELLGGPRVPGVGFAFGVERVALALEAEGFGLPEGKGPDLYLIPLTEEAVAEAFYLAERLRPRLRVEYALGAKKPGKGVEEALKRNAAFAGFLGEDELRTGEVTLKRLSTGEQVRLPQAEALGFLLSALA</sequence>
<evidence type="ECO:0000313" key="11">
    <source>
        <dbReference type="Proteomes" id="UP000831120"/>
    </source>
</evidence>
<dbReference type="SUPFAM" id="SSF52954">
    <property type="entry name" value="Class II aaRS ABD-related"/>
    <property type="match status" value="1"/>
</dbReference>
<feature type="binding site" evidence="6">
    <location>
        <position position="256"/>
    </location>
    <ligand>
        <name>L-histidine</name>
        <dbReference type="ChEBI" id="CHEBI:57595"/>
    </ligand>
</feature>